<name>A0ABU6TPA2_9FABA</name>
<organism evidence="1 2">
    <name type="scientific">Stylosanthes scabra</name>
    <dbReference type="NCBI Taxonomy" id="79078"/>
    <lineage>
        <taxon>Eukaryota</taxon>
        <taxon>Viridiplantae</taxon>
        <taxon>Streptophyta</taxon>
        <taxon>Embryophyta</taxon>
        <taxon>Tracheophyta</taxon>
        <taxon>Spermatophyta</taxon>
        <taxon>Magnoliopsida</taxon>
        <taxon>eudicotyledons</taxon>
        <taxon>Gunneridae</taxon>
        <taxon>Pentapetalae</taxon>
        <taxon>rosids</taxon>
        <taxon>fabids</taxon>
        <taxon>Fabales</taxon>
        <taxon>Fabaceae</taxon>
        <taxon>Papilionoideae</taxon>
        <taxon>50 kb inversion clade</taxon>
        <taxon>dalbergioids sensu lato</taxon>
        <taxon>Dalbergieae</taxon>
        <taxon>Pterocarpus clade</taxon>
        <taxon>Stylosanthes</taxon>
    </lineage>
</organism>
<sequence length="122" mass="14098">MRVILHSTTKFPSENLEFMIQEIEKLANLQRAKQIFRTLAAKDRSKRILIDGECRLPLHEESIVEVFVVVHEVVDDAEEEEEQRSLEWFSNEGNGEDRAEACGRGWWRKLGWATEEGVGEAV</sequence>
<dbReference type="Proteomes" id="UP001341840">
    <property type="component" value="Unassembled WGS sequence"/>
</dbReference>
<dbReference type="EMBL" id="JASCZI010091486">
    <property type="protein sequence ID" value="MED6150477.1"/>
    <property type="molecule type" value="Genomic_DNA"/>
</dbReference>
<gene>
    <name evidence="1" type="ORF">PIB30_072672</name>
</gene>
<comment type="caution">
    <text evidence="1">The sequence shown here is derived from an EMBL/GenBank/DDBJ whole genome shotgun (WGS) entry which is preliminary data.</text>
</comment>
<keyword evidence="2" id="KW-1185">Reference proteome</keyword>
<evidence type="ECO:0000313" key="2">
    <source>
        <dbReference type="Proteomes" id="UP001341840"/>
    </source>
</evidence>
<protein>
    <submittedName>
        <fullName evidence="1">Uncharacterized protein</fullName>
    </submittedName>
</protein>
<accession>A0ABU6TPA2</accession>
<proteinExistence type="predicted"/>
<reference evidence="1 2" key="1">
    <citation type="journal article" date="2023" name="Plants (Basel)">
        <title>Bridging the Gap: Combining Genomics and Transcriptomics Approaches to Understand Stylosanthes scabra, an Orphan Legume from the Brazilian Caatinga.</title>
        <authorList>
            <person name="Ferreira-Neto J.R.C."/>
            <person name="da Silva M.D."/>
            <person name="Binneck E."/>
            <person name="de Melo N.F."/>
            <person name="da Silva R.H."/>
            <person name="de Melo A.L.T.M."/>
            <person name="Pandolfi V."/>
            <person name="Bustamante F.O."/>
            <person name="Brasileiro-Vidal A.C."/>
            <person name="Benko-Iseppon A.M."/>
        </authorList>
    </citation>
    <scope>NUCLEOTIDE SEQUENCE [LARGE SCALE GENOMIC DNA]</scope>
    <source>
        <tissue evidence="1">Leaves</tissue>
    </source>
</reference>
<evidence type="ECO:0000313" key="1">
    <source>
        <dbReference type="EMBL" id="MED6150477.1"/>
    </source>
</evidence>